<feature type="region of interest" description="Disordered" evidence="1">
    <location>
        <begin position="1011"/>
        <end position="1035"/>
    </location>
</feature>
<feature type="compositionally biased region" description="Basic and acidic residues" evidence="1">
    <location>
        <begin position="88"/>
        <end position="104"/>
    </location>
</feature>
<sequence>MLTVNTISFPTAYANNTQASLSRRAQRPPMEPYRPSRSGPSPIQTIDASHGRAQPVVIHLAPPPPPKTRKRVDAFGPGAAPAGLSRPLVDRYSKADSNDSHGAHSESTSSSDHSPFDNVRMNRESFVHEVSYTYPFLTQTNEDQADQPPPLPYQRHQHQDSQNYSLSREPITLTYEPPKLRKSLSGRSLIETTETEEGLDLELDLEDLEDMDQDANGDLDLESEMHRALSRSSSMASSAMSAFSDKRRSKIKPPLPKMPAAAGQTSKPKPSKLKSKKGVEDPAMYIHKRGSLPPAPTSKKLFGWEFGWDPSPKGKRQSGDREMKEIQESSFLDFRGIRRKASDKLKDKEAKVPTTTTRKLKRYSSPAGAMHHRTSSSREAAKMEKLEDILGIGVGLTSTDSGTNKKLKKRSKSVTRADEAGVVEQEPFVPEQLSKSMPRSSFLEHRKVKSTSTTASSGAATSRPGTAESKTSSSHGHRSSASLGGRSLRRDGLGTQLKKSFKLGVGRTLGPNLTLASAGLAYGEPEWKARKASRRESRDESQKSIGSRTADDDDEDVHSVAAAKLVSASIARVTPAATILAAPSSPTTPSPTGQSTMFQAPAISPIIAYIPPASTTRPALPPIVTSPVPAAPAVVKAAPRSAPAPNNAYTPQSSKAPRTSGSSWKHHPFADPPNVPSRPLPIPVARKVPVEPATPSPEDDVLQLEREMEEMRRQSGDARGEGGLDSPTAPFKELAAFAGGLPDDISVSTTLPAPSMNASMTPSLNSIFALAHAQAQTVAAPPLPATTPESGASPDKLKGKIFGGGQTQKRTPLSAPPVSSKSVWGPQSPEVAPNAGSTSAGLPYKFPLIFPNSFSNSGSPPKPRVPASQQQQSASTPGTPKGASSTSRLSSMTMGTVRNVFAGVGARMSSATIRMSVSGSPTMNGSARGKAGLGHGFGEMVMEAGEGDFMDLTDPFAPPPPSLRNKVETGIERFWEFNSEAVQEVGNGYPATGQASATGPRRRMSAWGKLPMPARPSSPALSAVNGSRSETSSKRNILSGAHRTVRIVGKPSRKHKKKARRSTVLAATTTNIKANAEDADFGLEEALLSQRLLSRLDADVWEIQV</sequence>
<dbReference type="Proteomes" id="UP000284706">
    <property type="component" value="Unassembled WGS sequence"/>
</dbReference>
<feature type="compositionally biased region" description="Polar residues" evidence="1">
    <location>
        <begin position="876"/>
        <end position="892"/>
    </location>
</feature>
<feature type="compositionally biased region" description="Low complexity" evidence="1">
    <location>
        <begin position="637"/>
        <end position="648"/>
    </location>
</feature>
<feature type="compositionally biased region" description="Polar residues" evidence="1">
    <location>
        <begin position="1024"/>
        <end position="1035"/>
    </location>
</feature>
<feature type="region of interest" description="Disordered" evidence="1">
    <location>
        <begin position="1"/>
        <end position="118"/>
    </location>
</feature>
<organism evidence="2 3">
    <name type="scientific">Gymnopilus dilepis</name>
    <dbReference type="NCBI Taxonomy" id="231916"/>
    <lineage>
        <taxon>Eukaryota</taxon>
        <taxon>Fungi</taxon>
        <taxon>Dikarya</taxon>
        <taxon>Basidiomycota</taxon>
        <taxon>Agaricomycotina</taxon>
        <taxon>Agaricomycetes</taxon>
        <taxon>Agaricomycetidae</taxon>
        <taxon>Agaricales</taxon>
        <taxon>Agaricineae</taxon>
        <taxon>Hymenogastraceae</taxon>
        <taxon>Gymnopilus</taxon>
    </lineage>
</organism>
<feature type="region of interest" description="Disordered" evidence="1">
    <location>
        <begin position="140"/>
        <end position="179"/>
    </location>
</feature>
<feature type="compositionally biased region" description="Basic and acidic residues" evidence="1">
    <location>
        <begin position="379"/>
        <end position="388"/>
    </location>
</feature>
<feature type="compositionally biased region" description="Basic and acidic residues" evidence="1">
    <location>
        <begin position="340"/>
        <end position="351"/>
    </location>
</feature>
<accession>A0A409Y3M1</accession>
<feature type="compositionally biased region" description="Polar residues" evidence="1">
    <location>
        <begin position="807"/>
        <end position="822"/>
    </location>
</feature>
<feature type="compositionally biased region" description="Low complexity" evidence="1">
    <location>
        <begin position="450"/>
        <end position="467"/>
    </location>
</feature>
<dbReference type="PANTHER" id="PTHR48125:SF12">
    <property type="entry name" value="AT HOOK TRANSCRIPTION FACTOR FAMILY-RELATED"/>
    <property type="match status" value="1"/>
</dbReference>
<feature type="compositionally biased region" description="Pro residues" evidence="1">
    <location>
        <begin position="670"/>
        <end position="682"/>
    </location>
</feature>
<dbReference type="AlphaFoldDB" id="A0A409Y3M1"/>
<keyword evidence="3" id="KW-1185">Reference proteome</keyword>
<feature type="compositionally biased region" description="Basic and acidic residues" evidence="1">
    <location>
        <begin position="317"/>
        <end position="327"/>
    </location>
</feature>
<dbReference type="OrthoDB" id="3070297at2759"/>
<dbReference type="EMBL" id="NHYE01001223">
    <property type="protein sequence ID" value="PPQ97583.1"/>
    <property type="molecule type" value="Genomic_DNA"/>
</dbReference>
<feature type="region of interest" description="Disordered" evidence="1">
    <location>
        <begin position="520"/>
        <end position="556"/>
    </location>
</feature>
<feature type="compositionally biased region" description="Low complexity" evidence="1">
    <location>
        <begin position="230"/>
        <end position="243"/>
    </location>
</feature>
<gene>
    <name evidence="2" type="ORF">CVT26_002311</name>
</gene>
<feature type="region of interest" description="Disordered" evidence="1">
    <location>
        <begin position="229"/>
        <end position="493"/>
    </location>
</feature>
<comment type="caution">
    <text evidence="2">The sequence shown here is derived from an EMBL/GenBank/DDBJ whole genome shotgun (WGS) entry which is preliminary data.</text>
</comment>
<reference evidence="2 3" key="1">
    <citation type="journal article" date="2018" name="Evol. Lett.">
        <title>Horizontal gene cluster transfer increased hallucinogenic mushroom diversity.</title>
        <authorList>
            <person name="Reynolds H.T."/>
            <person name="Vijayakumar V."/>
            <person name="Gluck-Thaler E."/>
            <person name="Korotkin H.B."/>
            <person name="Matheny P.B."/>
            <person name="Slot J.C."/>
        </authorList>
    </citation>
    <scope>NUCLEOTIDE SEQUENCE [LARGE SCALE GENOMIC DNA]</scope>
    <source>
        <strain evidence="2 3">SRW20</strain>
    </source>
</reference>
<feature type="compositionally biased region" description="Polar residues" evidence="1">
    <location>
        <begin position="38"/>
        <end position="47"/>
    </location>
</feature>
<dbReference type="PANTHER" id="PTHR48125">
    <property type="entry name" value="LP07818P1"/>
    <property type="match status" value="1"/>
</dbReference>
<evidence type="ECO:0000256" key="1">
    <source>
        <dbReference type="SAM" id="MobiDB-lite"/>
    </source>
</evidence>
<evidence type="ECO:0000313" key="3">
    <source>
        <dbReference type="Proteomes" id="UP000284706"/>
    </source>
</evidence>
<feature type="compositionally biased region" description="Basic and acidic residues" evidence="1">
    <location>
        <begin position="703"/>
        <end position="722"/>
    </location>
</feature>
<feature type="region of interest" description="Disordered" evidence="1">
    <location>
        <begin position="853"/>
        <end position="892"/>
    </location>
</feature>
<evidence type="ECO:0000313" key="2">
    <source>
        <dbReference type="EMBL" id="PPQ97583.1"/>
    </source>
</evidence>
<feature type="compositionally biased region" description="Basic and acidic residues" evidence="1">
    <location>
        <begin position="525"/>
        <end position="542"/>
    </location>
</feature>
<feature type="compositionally biased region" description="Polar residues" evidence="1">
    <location>
        <begin position="1"/>
        <end position="23"/>
    </location>
</feature>
<dbReference type="InParanoid" id="A0A409Y3M1"/>
<name>A0A409Y3M1_9AGAR</name>
<protein>
    <submittedName>
        <fullName evidence="2">Uncharacterized protein</fullName>
    </submittedName>
</protein>
<feature type="region of interest" description="Disordered" evidence="1">
    <location>
        <begin position="637"/>
        <end position="731"/>
    </location>
</feature>
<feature type="compositionally biased region" description="Polar residues" evidence="1">
    <location>
        <begin position="649"/>
        <end position="663"/>
    </location>
</feature>
<proteinExistence type="predicted"/>
<feature type="region of interest" description="Disordered" evidence="1">
    <location>
        <begin position="779"/>
        <end position="836"/>
    </location>
</feature>